<dbReference type="CDD" id="cd17369">
    <property type="entry name" value="MFS_ShiA_like"/>
    <property type="match status" value="1"/>
</dbReference>
<feature type="transmembrane region" description="Helical" evidence="7">
    <location>
        <begin position="305"/>
        <end position="324"/>
    </location>
</feature>
<proteinExistence type="predicted"/>
<evidence type="ECO:0000256" key="2">
    <source>
        <dbReference type="ARBA" id="ARBA00022448"/>
    </source>
</evidence>
<dbReference type="InterPro" id="IPR036259">
    <property type="entry name" value="MFS_trans_sf"/>
</dbReference>
<dbReference type="InterPro" id="IPR011701">
    <property type="entry name" value="MFS"/>
</dbReference>
<dbReference type="PROSITE" id="PS00217">
    <property type="entry name" value="SUGAR_TRANSPORT_2"/>
    <property type="match status" value="1"/>
</dbReference>
<dbReference type="InterPro" id="IPR005829">
    <property type="entry name" value="Sugar_transporter_CS"/>
</dbReference>
<organism evidence="9 10">
    <name type="scientific">Pseudonocardia eucalypti</name>
    <dbReference type="NCBI Taxonomy" id="648755"/>
    <lineage>
        <taxon>Bacteria</taxon>
        <taxon>Bacillati</taxon>
        <taxon>Actinomycetota</taxon>
        <taxon>Actinomycetes</taxon>
        <taxon>Pseudonocardiales</taxon>
        <taxon>Pseudonocardiaceae</taxon>
        <taxon>Pseudonocardia</taxon>
    </lineage>
</organism>
<evidence type="ECO:0000256" key="4">
    <source>
        <dbReference type="ARBA" id="ARBA00022692"/>
    </source>
</evidence>
<comment type="subcellular location">
    <subcellularLocation>
        <location evidence="1">Cell membrane</location>
        <topology evidence="1">Multi-pass membrane protein</topology>
    </subcellularLocation>
</comment>
<dbReference type="RefSeq" id="WP_221498188.1">
    <property type="nucleotide sequence ID" value="NZ_BAABJP010000030.1"/>
</dbReference>
<feature type="transmembrane region" description="Helical" evidence="7">
    <location>
        <begin position="370"/>
        <end position="390"/>
    </location>
</feature>
<dbReference type="InterPro" id="IPR020846">
    <property type="entry name" value="MFS_dom"/>
</dbReference>
<keyword evidence="2" id="KW-0813">Transport</keyword>
<dbReference type="Proteomes" id="UP001428817">
    <property type="component" value="Unassembled WGS sequence"/>
</dbReference>
<feature type="transmembrane region" description="Helical" evidence="7">
    <location>
        <begin position="276"/>
        <end position="296"/>
    </location>
</feature>
<gene>
    <name evidence="9" type="ORF">GCM10023321_51450</name>
</gene>
<evidence type="ECO:0000256" key="7">
    <source>
        <dbReference type="SAM" id="Phobius"/>
    </source>
</evidence>
<keyword evidence="4 7" id="KW-0812">Transmembrane</keyword>
<evidence type="ECO:0000256" key="5">
    <source>
        <dbReference type="ARBA" id="ARBA00022989"/>
    </source>
</evidence>
<feature type="transmembrane region" description="Helical" evidence="7">
    <location>
        <begin position="122"/>
        <end position="140"/>
    </location>
</feature>
<dbReference type="PROSITE" id="PS00216">
    <property type="entry name" value="SUGAR_TRANSPORT_1"/>
    <property type="match status" value="1"/>
</dbReference>
<evidence type="ECO:0000256" key="1">
    <source>
        <dbReference type="ARBA" id="ARBA00004651"/>
    </source>
</evidence>
<dbReference type="PANTHER" id="PTHR43045:SF2">
    <property type="entry name" value="INNER MEMBRANE METABOLITE TRANSPORT PROTEIN YHJE"/>
    <property type="match status" value="1"/>
</dbReference>
<keyword evidence="10" id="KW-1185">Reference proteome</keyword>
<feature type="transmembrane region" description="Helical" evidence="7">
    <location>
        <begin position="161"/>
        <end position="179"/>
    </location>
</feature>
<dbReference type="SUPFAM" id="SSF103473">
    <property type="entry name" value="MFS general substrate transporter"/>
    <property type="match status" value="1"/>
</dbReference>
<dbReference type="EMBL" id="BAABJP010000030">
    <property type="protein sequence ID" value="GAA5163861.1"/>
    <property type="molecule type" value="Genomic_DNA"/>
</dbReference>
<dbReference type="PANTHER" id="PTHR43045">
    <property type="entry name" value="SHIKIMATE TRANSPORTER"/>
    <property type="match status" value="1"/>
</dbReference>
<feature type="domain" description="Major facilitator superfamily (MFS) profile" evidence="8">
    <location>
        <begin position="12"/>
        <end position="421"/>
    </location>
</feature>
<dbReference type="Pfam" id="PF07690">
    <property type="entry name" value="MFS_1"/>
    <property type="match status" value="1"/>
</dbReference>
<reference evidence="10" key="1">
    <citation type="journal article" date="2019" name="Int. J. Syst. Evol. Microbiol.">
        <title>The Global Catalogue of Microorganisms (GCM) 10K type strain sequencing project: providing services to taxonomists for standard genome sequencing and annotation.</title>
        <authorList>
            <consortium name="The Broad Institute Genomics Platform"/>
            <consortium name="The Broad Institute Genome Sequencing Center for Infectious Disease"/>
            <person name="Wu L."/>
            <person name="Ma J."/>
        </authorList>
    </citation>
    <scope>NUCLEOTIDE SEQUENCE [LARGE SCALE GENOMIC DNA]</scope>
    <source>
        <strain evidence="10">JCM 18303</strain>
    </source>
</reference>
<dbReference type="PROSITE" id="PS50850">
    <property type="entry name" value="MFS"/>
    <property type="match status" value="1"/>
</dbReference>
<feature type="transmembrane region" description="Helical" evidence="7">
    <location>
        <begin position="239"/>
        <end position="256"/>
    </location>
</feature>
<feature type="transmembrane region" description="Helical" evidence="7">
    <location>
        <begin position="42"/>
        <end position="65"/>
    </location>
</feature>
<evidence type="ECO:0000256" key="3">
    <source>
        <dbReference type="ARBA" id="ARBA00022475"/>
    </source>
</evidence>
<evidence type="ECO:0000256" key="6">
    <source>
        <dbReference type="ARBA" id="ARBA00023136"/>
    </source>
</evidence>
<comment type="caution">
    <text evidence="9">The sequence shown here is derived from an EMBL/GenBank/DDBJ whole genome shotgun (WGS) entry which is preliminary data.</text>
</comment>
<feature type="transmembrane region" description="Helical" evidence="7">
    <location>
        <begin position="336"/>
        <end position="358"/>
    </location>
</feature>
<keyword evidence="6 7" id="KW-0472">Membrane</keyword>
<dbReference type="Gene3D" id="1.20.1250.20">
    <property type="entry name" value="MFS general substrate transporter like domains"/>
    <property type="match status" value="1"/>
</dbReference>
<feature type="transmembrane region" description="Helical" evidence="7">
    <location>
        <begin position="185"/>
        <end position="204"/>
    </location>
</feature>
<accession>A0ABP9QLA3</accession>
<evidence type="ECO:0000313" key="9">
    <source>
        <dbReference type="EMBL" id="GAA5163861.1"/>
    </source>
</evidence>
<keyword evidence="5 7" id="KW-1133">Transmembrane helix</keyword>
<feature type="transmembrane region" description="Helical" evidence="7">
    <location>
        <begin position="86"/>
        <end position="116"/>
    </location>
</feature>
<feature type="transmembrane region" description="Helical" evidence="7">
    <location>
        <begin position="12"/>
        <end position="36"/>
    </location>
</feature>
<protein>
    <submittedName>
        <fullName evidence="9">MHS family MFS transporter</fullName>
    </submittedName>
</protein>
<sequence length="440" mass="45022">MTGDTTPTRRRVAAASFVGTMIEFYDFFCYGTAAALVFPSVFFPALGSAAGTVAAMATFAVAFVARPLGSALFGHLGDRLGRKRTLIYTLTLMGLATFGVGLLPGAATIGVAAPVILVGLRLLQGLAVGGEWGGAALLAVEYAPEGRRGRQGMYPQLGPGVAVALSSATFLASGLLMSREAFLEWGWRVPFLVSVVLLGVGLFVRLRIAETPVFHELLARGGRPAAPVRTALAGHSRSILLAGGALSAAFGLNYLGTVYLTNYATGVLRVPMPTMLGLGVLGGVLLALATGFGAWVSDRAGRRRVVLLGNAAAVVVSLALFPVIDAGGVPRVGLMLGLSLIAGGLTLGPAAAYVAELFPTECRYTASGICYNLATIVGGAVPPVLAGALLASYGSWAIGVMMAALGVLGLACAYVLPDTRDRSLLGPLESGRPVASADDR</sequence>
<name>A0ABP9QLA3_9PSEU</name>
<keyword evidence="3" id="KW-1003">Cell membrane</keyword>
<evidence type="ECO:0000313" key="10">
    <source>
        <dbReference type="Proteomes" id="UP001428817"/>
    </source>
</evidence>
<feature type="transmembrane region" description="Helical" evidence="7">
    <location>
        <begin position="396"/>
        <end position="416"/>
    </location>
</feature>
<evidence type="ECO:0000259" key="8">
    <source>
        <dbReference type="PROSITE" id="PS50850"/>
    </source>
</evidence>